<keyword evidence="2 6" id="KW-0698">rRNA processing</keyword>
<evidence type="ECO:0000256" key="2">
    <source>
        <dbReference type="ARBA" id="ARBA00022552"/>
    </source>
</evidence>
<dbReference type="OrthoDB" id="9808773at2"/>
<feature type="binding site" evidence="6">
    <location>
        <position position="67"/>
    </location>
    <ligand>
        <name>S-adenosyl-L-methionine</name>
        <dbReference type="ChEBI" id="CHEBI:59789"/>
    </ligand>
</feature>
<sequence length="202" mass="22065">MILLGQDVSRETIVRLNIYAAVLEKWNPKINLVGKSTIADIWGRHFLDSAQIFREIHEGAGSWADFGSGGGFPGLVVAILAAEKTPELAVTLVESDQRKAAFLRTVARETGIAVQVLDARIEALEPLNVDVVSARALADLTTLVGFAARHLKSTGTALFLKGESWEKELHDAQTSWSFEVERNTSKTDSGAVVLKVWNIRNV</sequence>
<feature type="binding site" evidence="6">
    <location>
        <position position="135"/>
    </location>
    <ligand>
        <name>S-adenosyl-L-methionine</name>
        <dbReference type="ChEBI" id="CHEBI:59789"/>
    </ligand>
</feature>
<dbReference type="SUPFAM" id="SSF53335">
    <property type="entry name" value="S-adenosyl-L-methionine-dependent methyltransferases"/>
    <property type="match status" value="1"/>
</dbReference>
<keyword evidence="4 6" id="KW-0808">Transferase</keyword>
<keyword evidence="3 6" id="KW-0489">Methyltransferase</keyword>
<evidence type="ECO:0000256" key="3">
    <source>
        <dbReference type="ARBA" id="ARBA00022603"/>
    </source>
</evidence>
<feature type="binding site" evidence="6">
    <location>
        <position position="72"/>
    </location>
    <ligand>
        <name>S-adenosyl-L-methionine</name>
        <dbReference type="ChEBI" id="CHEBI:59789"/>
    </ligand>
</feature>
<dbReference type="EMBL" id="FOEP01000015">
    <property type="protein sequence ID" value="SEQ87036.1"/>
    <property type="molecule type" value="Genomic_DNA"/>
</dbReference>
<keyword evidence="8" id="KW-1185">Reference proteome</keyword>
<comment type="caution">
    <text evidence="6">Lacks conserved residue(s) required for the propagation of feature annotation.</text>
</comment>
<comment type="function">
    <text evidence="6">Specifically methylates the N7 position of guanine in position 527 of 16S rRNA.</text>
</comment>
<dbReference type="PANTHER" id="PTHR31760:SF0">
    <property type="entry name" value="S-ADENOSYL-L-METHIONINE-DEPENDENT METHYLTRANSFERASES SUPERFAMILY PROTEIN"/>
    <property type="match status" value="1"/>
</dbReference>
<evidence type="ECO:0000256" key="4">
    <source>
        <dbReference type="ARBA" id="ARBA00022679"/>
    </source>
</evidence>
<dbReference type="Pfam" id="PF02527">
    <property type="entry name" value="GidB"/>
    <property type="match status" value="1"/>
</dbReference>
<dbReference type="PIRSF" id="PIRSF003078">
    <property type="entry name" value="GidB"/>
    <property type="match status" value="1"/>
</dbReference>
<reference evidence="7 8" key="1">
    <citation type="submission" date="2016-10" db="EMBL/GenBank/DDBJ databases">
        <authorList>
            <person name="de Groot N.N."/>
        </authorList>
    </citation>
    <scope>NUCLEOTIDE SEQUENCE [LARGE SCALE GENOMIC DNA]</scope>
    <source>
        <strain evidence="7 8">DSM 22007</strain>
    </source>
</reference>
<dbReference type="STRING" id="657014.SAMN04488092_11544"/>
<dbReference type="InterPro" id="IPR003682">
    <property type="entry name" value="rRNA_ssu_MeTfrase_G"/>
</dbReference>
<evidence type="ECO:0000313" key="7">
    <source>
        <dbReference type="EMBL" id="SEQ87036.1"/>
    </source>
</evidence>
<keyword evidence="1 6" id="KW-0963">Cytoplasm</keyword>
<dbReference type="HAMAP" id="MF_00074">
    <property type="entry name" value="16SrRNA_methyltr_G"/>
    <property type="match status" value="1"/>
</dbReference>
<dbReference type="GO" id="GO:0005829">
    <property type="term" value="C:cytosol"/>
    <property type="evidence" value="ECO:0007669"/>
    <property type="project" value="TreeGrafter"/>
</dbReference>
<feature type="binding site" evidence="6">
    <location>
        <begin position="121"/>
        <end position="122"/>
    </location>
    <ligand>
        <name>S-adenosyl-L-methionine</name>
        <dbReference type="ChEBI" id="CHEBI:59789"/>
    </ligand>
</feature>
<proteinExistence type="inferred from homology"/>
<name>A0A1H9JJM2_9RHOB</name>
<evidence type="ECO:0000256" key="5">
    <source>
        <dbReference type="ARBA" id="ARBA00022691"/>
    </source>
</evidence>
<dbReference type="Gene3D" id="3.40.50.150">
    <property type="entry name" value="Vaccinia Virus protein VP39"/>
    <property type="match status" value="1"/>
</dbReference>
<dbReference type="EC" id="2.1.1.170" evidence="6"/>
<evidence type="ECO:0000313" key="8">
    <source>
        <dbReference type="Proteomes" id="UP000198634"/>
    </source>
</evidence>
<comment type="similarity">
    <text evidence="6">Belongs to the methyltransferase superfamily. RNA methyltransferase RsmG family.</text>
</comment>
<organism evidence="7 8">
    <name type="scientific">Thalassovita taeanensis</name>
    <dbReference type="NCBI Taxonomy" id="657014"/>
    <lineage>
        <taxon>Bacteria</taxon>
        <taxon>Pseudomonadati</taxon>
        <taxon>Pseudomonadota</taxon>
        <taxon>Alphaproteobacteria</taxon>
        <taxon>Rhodobacterales</taxon>
        <taxon>Roseobacteraceae</taxon>
        <taxon>Thalassovita</taxon>
    </lineage>
</organism>
<evidence type="ECO:0000256" key="1">
    <source>
        <dbReference type="ARBA" id="ARBA00022490"/>
    </source>
</evidence>
<evidence type="ECO:0000256" key="6">
    <source>
        <dbReference type="HAMAP-Rule" id="MF_00074"/>
    </source>
</evidence>
<gene>
    <name evidence="6" type="primary">rsmG</name>
    <name evidence="7" type="ORF">SAMN04488092_11544</name>
</gene>
<comment type="subcellular location">
    <subcellularLocation>
        <location evidence="6">Cytoplasm</location>
    </subcellularLocation>
</comment>
<dbReference type="InterPro" id="IPR029063">
    <property type="entry name" value="SAM-dependent_MTases_sf"/>
</dbReference>
<dbReference type="NCBIfam" id="TIGR00138">
    <property type="entry name" value="rsmG_gidB"/>
    <property type="match status" value="1"/>
</dbReference>
<accession>A0A1H9JJM2</accession>
<dbReference type="GO" id="GO:0070043">
    <property type="term" value="F:rRNA (guanine-N7-)-methyltransferase activity"/>
    <property type="evidence" value="ECO:0007669"/>
    <property type="project" value="UniProtKB-UniRule"/>
</dbReference>
<dbReference type="Proteomes" id="UP000198634">
    <property type="component" value="Unassembled WGS sequence"/>
</dbReference>
<keyword evidence="5 6" id="KW-0949">S-adenosyl-L-methionine</keyword>
<dbReference type="AlphaFoldDB" id="A0A1H9JJM2"/>
<dbReference type="PANTHER" id="PTHR31760">
    <property type="entry name" value="S-ADENOSYL-L-METHIONINE-DEPENDENT METHYLTRANSFERASES SUPERFAMILY PROTEIN"/>
    <property type="match status" value="1"/>
</dbReference>
<comment type="catalytic activity">
    <reaction evidence="6">
        <text>guanosine(527) in 16S rRNA + S-adenosyl-L-methionine = N(7)-methylguanosine(527) in 16S rRNA + S-adenosyl-L-homocysteine</text>
        <dbReference type="Rhea" id="RHEA:42732"/>
        <dbReference type="Rhea" id="RHEA-COMP:10209"/>
        <dbReference type="Rhea" id="RHEA-COMP:10210"/>
        <dbReference type="ChEBI" id="CHEBI:57856"/>
        <dbReference type="ChEBI" id="CHEBI:59789"/>
        <dbReference type="ChEBI" id="CHEBI:74269"/>
        <dbReference type="ChEBI" id="CHEBI:74480"/>
        <dbReference type="EC" id="2.1.1.170"/>
    </reaction>
</comment>
<protein>
    <recommendedName>
        <fullName evidence="6">Ribosomal RNA small subunit methyltransferase G</fullName>
        <ecNumber evidence="6">2.1.1.170</ecNumber>
    </recommendedName>
    <alternativeName>
        <fullName evidence="6">16S rRNA 7-methylguanosine methyltransferase</fullName>
        <shortName evidence="6">16S rRNA m7G methyltransferase</shortName>
    </alternativeName>
</protein>